<dbReference type="InterPro" id="IPR017853">
    <property type="entry name" value="GH"/>
</dbReference>
<accession>A0A6B8RN46</accession>
<dbReference type="GO" id="GO:0016052">
    <property type="term" value="P:carbohydrate catabolic process"/>
    <property type="evidence" value="ECO:0007669"/>
    <property type="project" value="InterPro"/>
</dbReference>
<dbReference type="InterPro" id="IPR002252">
    <property type="entry name" value="Glyco_hydro_36"/>
</dbReference>
<dbReference type="Pfam" id="PF16875">
    <property type="entry name" value="Glyco_hydro_36N"/>
    <property type="match status" value="1"/>
</dbReference>
<dbReference type="AlphaFoldDB" id="A0A6B8RN46"/>
<dbReference type="Pfam" id="PF02065">
    <property type="entry name" value="Melibiase"/>
    <property type="match status" value="1"/>
</dbReference>
<comment type="similarity">
    <text evidence="5">Belongs to the glycosyl hydrolase.</text>
</comment>
<dbReference type="PIRSF" id="PIRSF005536">
    <property type="entry name" value="Agal"/>
    <property type="match status" value="1"/>
</dbReference>
<evidence type="ECO:0000313" key="9">
    <source>
        <dbReference type="Proteomes" id="UP000426246"/>
    </source>
</evidence>
<dbReference type="Gene3D" id="2.70.98.60">
    <property type="entry name" value="alpha-galactosidase from lactobacil brevis"/>
    <property type="match status" value="1"/>
</dbReference>
<proteinExistence type="inferred from homology"/>
<evidence type="ECO:0000256" key="2">
    <source>
        <dbReference type="ARBA" id="ARBA00012755"/>
    </source>
</evidence>
<reference evidence="9" key="1">
    <citation type="submission" date="2018-11" db="EMBL/GenBank/DDBJ databases">
        <title>Complete genome sequence of Paenibacillus sp. ML311-T8.</title>
        <authorList>
            <person name="Nam Y.-D."/>
            <person name="Kang J."/>
            <person name="Chung W.-H."/>
            <person name="Park Y.S."/>
        </authorList>
    </citation>
    <scope>NUCLEOTIDE SEQUENCE [LARGE SCALE GENOMIC DNA]</scope>
    <source>
        <strain evidence="9">ML311-T8</strain>
    </source>
</reference>
<dbReference type="PRINTS" id="PR00743">
    <property type="entry name" value="GLHYDRLASE36"/>
</dbReference>
<dbReference type="OrthoDB" id="9758822at2"/>
<dbReference type="InterPro" id="IPR038417">
    <property type="entry name" value="Alpga-gal_N_sf"/>
</dbReference>
<dbReference type="PANTHER" id="PTHR43053">
    <property type="entry name" value="GLYCOSIDASE FAMILY 31"/>
    <property type="match status" value="1"/>
</dbReference>
<dbReference type="InterPro" id="IPR050985">
    <property type="entry name" value="Alpha-glycosidase_related"/>
</dbReference>
<evidence type="ECO:0000259" key="7">
    <source>
        <dbReference type="Pfam" id="PF16875"/>
    </source>
</evidence>
<dbReference type="Proteomes" id="UP000426246">
    <property type="component" value="Chromosome"/>
</dbReference>
<keyword evidence="3 5" id="KW-0378">Hydrolase</keyword>
<dbReference type="InterPro" id="IPR031704">
    <property type="entry name" value="Glyco_hydro_36_N"/>
</dbReference>
<feature type="active site" description="Proton donor" evidence="6">
    <location>
        <position position="491"/>
    </location>
</feature>
<evidence type="ECO:0000256" key="6">
    <source>
        <dbReference type="PIRSR" id="PIRSR005536-1"/>
    </source>
</evidence>
<name>A0A6B8RN46_9BACL</name>
<dbReference type="InterPro" id="IPR013785">
    <property type="entry name" value="Aldolase_TIM"/>
</dbReference>
<dbReference type="EC" id="3.2.1.22" evidence="2 5"/>
<dbReference type="RefSeq" id="WP_155702871.1">
    <property type="nucleotide sequence ID" value="NZ_CP034235.1"/>
</dbReference>
<protein>
    <recommendedName>
        <fullName evidence="2 5">Alpha-galactosidase</fullName>
        <ecNumber evidence="2 5">3.2.1.22</ecNumber>
    </recommendedName>
</protein>
<evidence type="ECO:0000256" key="4">
    <source>
        <dbReference type="ARBA" id="ARBA00023295"/>
    </source>
</evidence>
<dbReference type="PANTHER" id="PTHR43053:SF3">
    <property type="entry name" value="ALPHA-GALACTOSIDASE C-RELATED"/>
    <property type="match status" value="1"/>
</dbReference>
<evidence type="ECO:0000313" key="8">
    <source>
        <dbReference type="EMBL" id="QGQ97771.1"/>
    </source>
</evidence>
<dbReference type="Gene3D" id="3.20.20.70">
    <property type="entry name" value="Aldolase class I"/>
    <property type="match status" value="1"/>
</dbReference>
<dbReference type="CDD" id="cd14791">
    <property type="entry name" value="GH36"/>
    <property type="match status" value="1"/>
</dbReference>
<dbReference type="GO" id="GO:0004557">
    <property type="term" value="F:alpha-galactosidase activity"/>
    <property type="evidence" value="ECO:0007669"/>
    <property type="project" value="UniProtKB-UniRule"/>
</dbReference>
<sequence length="687" mass="78328">MEVSIIFDETTIAWKAYWGDTSWIVGIEDRQLIAKHFGHTGTERADKHFAQFTQAAVLNRGECKVHIGEDNKLVDWTLHGWRADVNRLIIELESEILIAILEYKFFPDIDLIERSTQIENTGQGKVSLRSASSFAVALPAGTKYQLIHLDGQWGHECQVVKTPVGQFETLLQSQEGKTGFEHSPWFAVEELNGTGVCFGALLWSGNWQLRVRQLYENPVGITGGIHPSGFQQVLWPNAAFHLPSAVFGYVHGVLNNAIHRLHDYQRMNRPDRDKPIDVQFNSWYPYQGEPDEKKVLELINHAERLGCEVFVLDAGWYTTEVENPEESWIVRTGDWLINRKLFPNGFKQIKQKCREKHLRFGIWLEPEAAGPSSWVALHKQEWCHTATEGTRKTINLGIAEARVWVREQISRIIMESEADWLKWDFNIAIESNGKPLKDGSNPIVAHTHGLYLLMAEIREKFPELCLEMCAGGGGRFDTMIISNSHTNWMTDQVNAMTNLSIHFGSQLAHCAVHCNDWLIQWPQYHDYGDHYNSGSYGDLEFRTRVAMLGSFGISSATHLWEDEDFEIVAKHVEIYKKEIRRVLHHGDQYLLTKQPSVDGIGHWAVAWYLSKDGREGVLYCFRLSQGAENEIVIIPGLQDEALYEIIPMNDFSVEKRKCNGKELASGIKVYCPGLFTSALLLIKKIKG</sequence>
<feature type="active site" description="Nucleophile" evidence="6">
    <location>
        <position position="424"/>
    </location>
</feature>
<comment type="catalytic activity">
    <reaction evidence="1 5">
        <text>Hydrolysis of terminal, non-reducing alpha-D-galactose residues in alpha-D-galactosides, including galactose oligosaccharides, galactomannans and galactolipids.</text>
        <dbReference type="EC" id="3.2.1.22"/>
    </reaction>
</comment>
<evidence type="ECO:0000256" key="1">
    <source>
        <dbReference type="ARBA" id="ARBA00001255"/>
    </source>
</evidence>
<keyword evidence="4 5" id="KW-0326">Glycosidase</keyword>
<dbReference type="EMBL" id="CP034235">
    <property type="protein sequence ID" value="QGQ97771.1"/>
    <property type="molecule type" value="Genomic_DNA"/>
</dbReference>
<dbReference type="SUPFAM" id="SSF51445">
    <property type="entry name" value="(Trans)glycosidases"/>
    <property type="match status" value="1"/>
</dbReference>
<evidence type="ECO:0000256" key="3">
    <source>
        <dbReference type="ARBA" id="ARBA00022801"/>
    </source>
</evidence>
<organism evidence="8 9">
    <name type="scientific">Paenibacillus psychroresistens</name>
    <dbReference type="NCBI Taxonomy" id="1778678"/>
    <lineage>
        <taxon>Bacteria</taxon>
        <taxon>Bacillati</taxon>
        <taxon>Bacillota</taxon>
        <taxon>Bacilli</taxon>
        <taxon>Bacillales</taxon>
        <taxon>Paenibacillaceae</taxon>
        <taxon>Paenibacillus</taxon>
    </lineage>
</organism>
<evidence type="ECO:0000256" key="5">
    <source>
        <dbReference type="PIRNR" id="PIRNR005536"/>
    </source>
</evidence>
<dbReference type="KEGG" id="ppsc:EHS13_24220"/>
<feature type="domain" description="Glycosyl hydrolase family 36 N-terminal" evidence="7">
    <location>
        <begin position="84"/>
        <end position="232"/>
    </location>
</feature>
<keyword evidence="9" id="KW-1185">Reference proteome</keyword>
<gene>
    <name evidence="8" type="ORF">EHS13_24220</name>
</gene>